<proteinExistence type="predicted"/>
<sequence length="31" mass="3123">MTPHDLGLLALLLSPGLMLSVLLLTSFAAGG</sequence>
<evidence type="ECO:0000313" key="3">
    <source>
        <dbReference type="Proteomes" id="UP000182631"/>
    </source>
</evidence>
<keyword evidence="1" id="KW-0812">Transmembrane</keyword>
<evidence type="ECO:0000313" key="2">
    <source>
        <dbReference type="EMBL" id="CZB10732.1"/>
    </source>
</evidence>
<dbReference type="EMBL" id="FITM01000007">
    <property type="protein sequence ID" value="CZB10732.1"/>
    <property type="molecule type" value="Genomic_DNA"/>
</dbReference>
<dbReference type="Proteomes" id="UP000182631">
    <property type="component" value="Unassembled WGS sequence"/>
</dbReference>
<dbReference type="AlphaFoldDB" id="A0A170T3E8"/>
<accession>A0A170T3E8</accession>
<gene>
    <name evidence="2" type="ORF">FLM9_62</name>
</gene>
<keyword evidence="3" id="KW-1185">Reference proteome</keyword>
<keyword evidence="1" id="KW-1133">Transmembrane helix</keyword>
<feature type="transmembrane region" description="Helical" evidence="1">
    <location>
        <begin position="6"/>
        <end position="29"/>
    </location>
</feature>
<organism evidence="2 3">
    <name type="scientific">Candidatus Synechococcus spongiarum</name>
    <dbReference type="NCBI Taxonomy" id="431041"/>
    <lineage>
        <taxon>Bacteria</taxon>
        <taxon>Bacillati</taxon>
        <taxon>Cyanobacteriota</taxon>
        <taxon>Cyanophyceae</taxon>
        <taxon>Synechococcales</taxon>
        <taxon>Synechococcaceae</taxon>
        <taxon>Synechococcus</taxon>
    </lineage>
</organism>
<reference evidence="3" key="1">
    <citation type="submission" date="2016-02" db="EMBL/GenBank/DDBJ databases">
        <authorList>
            <person name="liu f."/>
        </authorList>
    </citation>
    <scope>NUCLEOTIDE SEQUENCE [LARGE SCALE GENOMIC DNA]</scope>
</reference>
<protein>
    <submittedName>
        <fullName evidence="2">Uncharacterized protein</fullName>
    </submittedName>
</protein>
<keyword evidence="1" id="KW-0472">Membrane</keyword>
<name>A0A170T3E8_9SYNE</name>
<evidence type="ECO:0000256" key="1">
    <source>
        <dbReference type="SAM" id="Phobius"/>
    </source>
</evidence>